<dbReference type="PRINTS" id="PR00364">
    <property type="entry name" value="DISEASERSIST"/>
</dbReference>
<dbReference type="Pfam" id="PF13401">
    <property type="entry name" value="AAA_22"/>
    <property type="match status" value="1"/>
</dbReference>
<dbReference type="RefSeq" id="WP_345654787.1">
    <property type="nucleotide sequence ID" value="NZ_BAABEP010000077.1"/>
</dbReference>
<dbReference type="EMBL" id="BAABEP010000077">
    <property type="protein sequence ID" value="GAA3758349.1"/>
    <property type="molecule type" value="Genomic_DNA"/>
</dbReference>
<dbReference type="PANTHER" id="PTHR47691:SF3">
    <property type="entry name" value="HTH-TYPE TRANSCRIPTIONAL REGULATOR RV0890C-RELATED"/>
    <property type="match status" value="1"/>
</dbReference>
<gene>
    <name evidence="2" type="ORF">GCM10023082_61270</name>
</gene>
<protein>
    <submittedName>
        <fullName evidence="2">Tetratricopeptide repeat protein</fullName>
    </submittedName>
</protein>
<dbReference type="InterPro" id="IPR003593">
    <property type="entry name" value="AAA+_ATPase"/>
</dbReference>
<dbReference type="Pfam" id="PF13424">
    <property type="entry name" value="TPR_12"/>
    <property type="match status" value="2"/>
</dbReference>
<dbReference type="SUPFAM" id="SSF52540">
    <property type="entry name" value="P-loop containing nucleoside triphosphate hydrolases"/>
    <property type="match status" value="1"/>
</dbReference>
<evidence type="ECO:0000313" key="2">
    <source>
        <dbReference type="EMBL" id="GAA3758349.1"/>
    </source>
</evidence>
<name>A0ABP7G7D6_9ACTN</name>
<accession>A0ABP7G7D6</accession>
<reference evidence="3" key="1">
    <citation type="journal article" date="2019" name="Int. J. Syst. Evol. Microbiol.">
        <title>The Global Catalogue of Microorganisms (GCM) 10K type strain sequencing project: providing services to taxonomists for standard genome sequencing and annotation.</title>
        <authorList>
            <consortium name="The Broad Institute Genomics Platform"/>
            <consortium name="The Broad Institute Genome Sequencing Center for Infectious Disease"/>
            <person name="Wu L."/>
            <person name="Ma J."/>
        </authorList>
    </citation>
    <scope>NUCLEOTIDE SEQUENCE [LARGE SCALE GENOMIC DNA]</scope>
    <source>
        <strain evidence="3">JCM 30846</strain>
    </source>
</reference>
<evidence type="ECO:0000313" key="3">
    <source>
        <dbReference type="Proteomes" id="UP001499884"/>
    </source>
</evidence>
<dbReference type="InterPro" id="IPR027417">
    <property type="entry name" value="P-loop_NTPase"/>
</dbReference>
<dbReference type="Proteomes" id="UP001499884">
    <property type="component" value="Unassembled WGS sequence"/>
</dbReference>
<dbReference type="Gene3D" id="1.25.40.10">
    <property type="entry name" value="Tetratricopeptide repeat domain"/>
    <property type="match status" value="1"/>
</dbReference>
<feature type="domain" description="AAA+ ATPase" evidence="1">
    <location>
        <begin position="48"/>
        <end position="199"/>
    </location>
</feature>
<keyword evidence="3" id="KW-1185">Reference proteome</keyword>
<dbReference type="SUPFAM" id="SSF48452">
    <property type="entry name" value="TPR-like"/>
    <property type="match status" value="2"/>
</dbReference>
<sequence length="681" mass="71727">MTDQAVDVNGPDRVAGTPFLGRHRELTELRADLERAGLNTLAGRKQPRARVLLVAGRPGSGRTALAEEITRRLRDGYPGGVVRAALSEPGGEPVPGERSAREVLAALGVEAPPGEDEDSLTQRVRGALAARKALLLLDDAVDAEQVDPLLPDSADCLVVAVSRGPLTGIPDVRPCTVGGLDTAAAVELLGRRTGAVRITVDPQAAESLVEECGGQPAALVLAGGWLAARPTASVADLARRLRELPPEPGVPVGDRPLARVFRLAYASLAPSAAYTLRLLTLAPAGLADAHTASALAGCSVPAAEATLRDLAALGLLRPAPPAGAAGPGLLPAGRGPEGRYVLPGCLVPLLRARTGEQDRPGELRLARARMLERAVRLLRSCRAVTEPEGSPARKQLAGLPRALRFPSPAAAAAWLRVNRASLLAAARLAVADGELDTLARRLVAALVRALAAHEGTEAAAPDLYGLHHLVLGVAERRGLHRERAAALLNIGDLDARTGRTGAALARYRAALDAGRAADDHYATGRAMESVGGAYQDLEDWHRAADWYGRALAQRLSRGERADEARLYGRLGAVHAYAGDHDEALREWRAAVACHRRLGDTPGVARALSEVARVLEAAGRPHDSVRTCEEALEWASLAEDERLRAALHLRLADTLERVGDPAAAALHRTRAKRLLGPEEARA</sequence>
<comment type="caution">
    <text evidence="2">The sequence shown here is derived from an EMBL/GenBank/DDBJ whole genome shotgun (WGS) entry which is preliminary data.</text>
</comment>
<dbReference type="InterPro" id="IPR011990">
    <property type="entry name" value="TPR-like_helical_dom_sf"/>
</dbReference>
<organism evidence="2 3">
    <name type="scientific">Streptomyces tremellae</name>
    <dbReference type="NCBI Taxonomy" id="1124239"/>
    <lineage>
        <taxon>Bacteria</taxon>
        <taxon>Bacillati</taxon>
        <taxon>Actinomycetota</taxon>
        <taxon>Actinomycetes</taxon>
        <taxon>Kitasatosporales</taxon>
        <taxon>Streptomycetaceae</taxon>
        <taxon>Streptomyces</taxon>
    </lineage>
</organism>
<dbReference type="Gene3D" id="3.40.50.300">
    <property type="entry name" value="P-loop containing nucleotide triphosphate hydrolases"/>
    <property type="match status" value="1"/>
</dbReference>
<proteinExistence type="predicted"/>
<dbReference type="InterPro" id="IPR049945">
    <property type="entry name" value="AAA_22"/>
</dbReference>
<dbReference type="PANTHER" id="PTHR47691">
    <property type="entry name" value="REGULATOR-RELATED"/>
    <property type="match status" value="1"/>
</dbReference>
<dbReference type="SMART" id="SM00382">
    <property type="entry name" value="AAA"/>
    <property type="match status" value="1"/>
</dbReference>
<evidence type="ECO:0000259" key="1">
    <source>
        <dbReference type="SMART" id="SM00382"/>
    </source>
</evidence>